<dbReference type="SMART" id="SM00382">
    <property type="entry name" value="AAA"/>
    <property type="match status" value="1"/>
</dbReference>
<protein>
    <submittedName>
        <fullName evidence="6">P-loop containing nucleoside triphosphate hydrolase protein</fullName>
    </submittedName>
</protein>
<dbReference type="InterPro" id="IPR003959">
    <property type="entry name" value="ATPase_AAA_core"/>
</dbReference>
<proteinExistence type="inferred from homology"/>
<dbReference type="InterPro" id="IPR050168">
    <property type="entry name" value="AAA_ATPase_domain"/>
</dbReference>
<dbReference type="PROSITE" id="PS00674">
    <property type="entry name" value="AAA"/>
    <property type="match status" value="1"/>
</dbReference>
<dbReference type="Pfam" id="PF00004">
    <property type="entry name" value="AAA"/>
    <property type="match status" value="1"/>
</dbReference>
<keyword evidence="3" id="KW-0175">Coiled coil</keyword>
<evidence type="ECO:0000313" key="7">
    <source>
        <dbReference type="Proteomes" id="UP000268162"/>
    </source>
</evidence>
<dbReference type="Pfam" id="PF17862">
    <property type="entry name" value="AAA_lid_3"/>
    <property type="match status" value="1"/>
</dbReference>
<accession>A0A4P9ZLK9</accession>
<evidence type="ECO:0000256" key="4">
    <source>
        <dbReference type="RuleBase" id="RU003651"/>
    </source>
</evidence>
<dbReference type="PANTHER" id="PTHR23077:SF117">
    <property type="entry name" value="AAA+ ATPASE DOMAIN-CONTAINING PROTEIN"/>
    <property type="match status" value="1"/>
</dbReference>
<comment type="similarity">
    <text evidence="4">Belongs to the AAA ATPase family.</text>
</comment>
<dbReference type="AlphaFoldDB" id="A0A4P9ZLK9"/>
<gene>
    <name evidence="6" type="ORF">BJ085DRAFT_3232</name>
</gene>
<dbReference type="Proteomes" id="UP000268162">
    <property type="component" value="Unassembled WGS sequence"/>
</dbReference>
<dbReference type="SUPFAM" id="SSF52540">
    <property type="entry name" value="P-loop containing nucleoside triphosphate hydrolases"/>
    <property type="match status" value="1"/>
</dbReference>
<keyword evidence="2 4" id="KW-0067">ATP-binding</keyword>
<dbReference type="InterPro" id="IPR003593">
    <property type="entry name" value="AAA+_ATPase"/>
</dbReference>
<keyword evidence="7" id="KW-1185">Reference proteome</keyword>
<keyword evidence="6" id="KW-0378">Hydrolase</keyword>
<feature type="domain" description="AAA+ ATPase" evidence="5">
    <location>
        <begin position="38"/>
        <end position="174"/>
    </location>
</feature>
<dbReference type="Gene3D" id="3.40.50.300">
    <property type="entry name" value="P-loop containing nucleotide triphosphate hydrolases"/>
    <property type="match status" value="1"/>
</dbReference>
<name>A0A4P9ZLK9_9FUNG</name>
<sequence length="224" mass="24568">QVSWADIGGLHEAKRVLEETVCWFDKHENAYRRLGISPRRGVLLHGPPGTGKTLLAKAVATQTNANFLPIRMTNLIKGEIGDSEKAVRQLFRLAQQSSPCVIFIDELETLFGNKEGSGQLGNNLISQLLLELDQLNARNAHVVVLGATNYPDGIDQSILRPGRLDKLVYVAPPGTAERREILQLFSRHLPIAPDVDWEEVVHMTDGLTGADLQALVNKAGLLAL</sequence>
<evidence type="ECO:0000256" key="1">
    <source>
        <dbReference type="ARBA" id="ARBA00022741"/>
    </source>
</evidence>
<evidence type="ECO:0000313" key="6">
    <source>
        <dbReference type="EMBL" id="RKP34196.1"/>
    </source>
</evidence>
<organism evidence="6 7">
    <name type="scientific">Dimargaris cristalligena</name>
    <dbReference type="NCBI Taxonomy" id="215637"/>
    <lineage>
        <taxon>Eukaryota</taxon>
        <taxon>Fungi</taxon>
        <taxon>Fungi incertae sedis</taxon>
        <taxon>Zoopagomycota</taxon>
        <taxon>Kickxellomycotina</taxon>
        <taxon>Dimargaritomycetes</taxon>
        <taxon>Dimargaritales</taxon>
        <taxon>Dimargaritaceae</taxon>
        <taxon>Dimargaris</taxon>
    </lineage>
</organism>
<evidence type="ECO:0000256" key="3">
    <source>
        <dbReference type="ARBA" id="ARBA00023054"/>
    </source>
</evidence>
<dbReference type="InterPro" id="IPR041569">
    <property type="entry name" value="AAA_lid_3"/>
</dbReference>
<evidence type="ECO:0000259" key="5">
    <source>
        <dbReference type="SMART" id="SM00382"/>
    </source>
</evidence>
<reference evidence="7" key="1">
    <citation type="journal article" date="2018" name="Nat. Microbiol.">
        <title>Leveraging single-cell genomics to expand the fungal tree of life.</title>
        <authorList>
            <person name="Ahrendt S.R."/>
            <person name="Quandt C.A."/>
            <person name="Ciobanu D."/>
            <person name="Clum A."/>
            <person name="Salamov A."/>
            <person name="Andreopoulos B."/>
            <person name="Cheng J.F."/>
            <person name="Woyke T."/>
            <person name="Pelin A."/>
            <person name="Henrissat B."/>
            <person name="Reynolds N.K."/>
            <person name="Benny G.L."/>
            <person name="Smith M.E."/>
            <person name="James T.Y."/>
            <person name="Grigoriev I.V."/>
        </authorList>
    </citation>
    <scope>NUCLEOTIDE SEQUENCE [LARGE SCALE GENOMIC DNA]</scope>
    <source>
        <strain evidence="7">RSA 468</strain>
    </source>
</reference>
<feature type="non-terminal residue" evidence="6">
    <location>
        <position position="224"/>
    </location>
</feature>
<dbReference type="GO" id="GO:0005524">
    <property type="term" value="F:ATP binding"/>
    <property type="evidence" value="ECO:0007669"/>
    <property type="project" value="UniProtKB-KW"/>
</dbReference>
<dbReference type="GO" id="GO:0016887">
    <property type="term" value="F:ATP hydrolysis activity"/>
    <property type="evidence" value="ECO:0007669"/>
    <property type="project" value="InterPro"/>
</dbReference>
<evidence type="ECO:0000256" key="2">
    <source>
        <dbReference type="ARBA" id="ARBA00022840"/>
    </source>
</evidence>
<keyword evidence="1 4" id="KW-0547">Nucleotide-binding</keyword>
<dbReference type="PANTHER" id="PTHR23077">
    <property type="entry name" value="AAA-FAMILY ATPASE"/>
    <property type="match status" value="1"/>
</dbReference>
<feature type="non-terminal residue" evidence="6">
    <location>
        <position position="1"/>
    </location>
</feature>
<dbReference type="InterPro" id="IPR003960">
    <property type="entry name" value="ATPase_AAA_CS"/>
</dbReference>
<dbReference type="STRING" id="215637.A0A4P9ZLK9"/>
<dbReference type="FunFam" id="3.40.50.300:FF:001025">
    <property type="entry name" value="ATPase family, AAA domain-containing 2B"/>
    <property type="match status" value="1"/>
</dbReference>
<dbReference type="Gene3D" id="1.10.8.60">
    <property type="match status" value="1"/>
</dbReference>
<dbReference type="EMBL" id="ML003313">
    <property type="protein sequence ID" value="RKP34196.1"/>
    <property type="molecule type" value="Genomic_DNA"/>
</dbReference>
<dbReference type="InterPro" id="IPR027417">
    <property type="entry name" value="P-loop_NTPase"/>
</dbReference>